<comment type="caution">
    <text evidence="1">The sequence shown here is derived from an EMBL/GenBank/DDBJ whole genome shotgun (WGS) entry which is preliminary data.</text>
</comment>
<dbReference type="InterPro" id="IPR001753">
    <property type="entry name" value="Enoyl-CoA_hydra/iso"/>
</dbReference>
<evidence type="ECO:0000313" key="2">
    <source>
        <dbReference type="Proteomes" id="UP001356095"/>
    </source>
</evidence>
<dbReference type="RefSeq" id="WP_330095132.1">
    <property type="nucleotide sequence ID" value="NZ_JAUZMY010000048.1"/>
</dbReference>
<dbReference type="PANTHER" id="PTHR43459:SF1">
    <property type="entry name" value="EG:BACN32G11.4 PROTEIN"/>
    <property type="match status" value="1"/>
</dbReference>
<keyword evidence="2" id="KW-1185">Reference proteome</keyword>
<gene>
    <name evidence="1" type="ORF">Q8791_29525</name>
</gene>
<organism evidence="1 2">
    <name type="scientific">Nocardiopsis codii</name>
    <dbReference type="NCBI Taxonomy" id="3065942"/>
    <lineage>
        <taxon>Bacteria</taxon>
        <taxon>Bacillati</taxon>
        <taxon>Actinomycetota</taxon>
        <taxon>Actinomycetes</taxon>
        <taxon>Streptosporangiales</taxon>
        <taxon>Nocardiopsidaceae</taxon>
        <taxon>Nocardiopsis</taxon>
    </lineage>
</organism>
<dbReference type="InterPro" id="IPR029045">
    <property type="entry name" value="ClpP/crotonase-like_dom_sf"/>
</dbReference>
<reference evidence="1 2" key="1">
    <citation type="submission" date="2023-08" db="EMBL/GenBank/DDBJ databases">
        <authorList>
            <person name="Girao M."/>
            <person name="Carvalho M.F."/>
        </authorList>
    </citation>
    <scope>NUCLEOTIDE SEQUENCE [LARGE SCALE GENOMIC DNA]</scope>
    <source>
        <strain evidence="1 2">CT-R113</strain>
    </source>
</reference>
<protein>
    <submittedName>
        <fullName evidence="1">Enoyl-CoA hydratase-related protein</fullName>
    </submittedName>
</protein>
<dbReference type="PANTHER" id="PTHR43459">
    <property type="entry name" value="ENOYL-COA HYDRATASE"/>
    <property type="match status" value="1"/>
</dbReference>
<dbReference type="Gene3D" id="3.90.226.10">
    <property type="entry name" value="2-enoyl-CoA Hydratase, Chain A, domain 1"/>
    <property type="match status" value="1"/>
</dbReference>
<name>A0ABU7KGP7_9ACTN</name>
<proteinExistence type="predicted"/>
<evidence type="ECO:0000313" key="1">
    <source>
        <dbReference type="EMBL" id="MEE2041372.1"/>
    </source>
</evidence>
<dbReference type="Pfam" id="PF00378">
    <property type="entry name" value="ECH_1"/>
    <property type="match status" value="1"/>
</dbReference>
<dbReference type="Proteomes" id="UP001356095">
    <property type="component" value="Unassembled WGS sequence"/>
</dbReference>
<dbReference type="EMBL" id="JAUZMY010000048">
    <property type="protein sequence ID" value="MEE2041372.1"/>
    <property type="molecule type" value="Genomic_DNA"/>
</dbReference>
<sequence>MTVTTTVPEKTTVPELAVDGSLPLTTETVAALEAFCDTCEDAGPGAVGIVRLSGRPGSDAFAGATVHLVNKWERALRRMERMGAVTVAVVGGECGGPALEVLLATDYRVAVPESLLVPVGGPGTTWPGMSLYRFLHQAGAGAARRYALLGLPIRVERAGELGLVDEVDARAEEVAAQVAQTLRSRSSREFAVRRQLLAEASATTFDEALGRHLAACDRELRRGADGAVDA</sequence>
<dbReference type="InterPro" id="IPR053545">
    <property type="entry name" value="Enoyl-CoA_hydratase-like"/>
</dbReference>
<dbReference type="NCBIfam" id="NF042431">
    <property type="entry name" value="EnCoAhydt_DpgB"/>
    <property type="match status" value="1"/>
</dbReference>
<dbReference type="SUPFAM" id="SSF52096">
    <property type="entry name" value="ClpP/crotonase"/>
    <property type="match status" value="1"/>
</dbReference>
<accession>A0ABU7KGP7</accession>